<sequence>MDQADQLIQELAERQFKFLRTLLSDVEHRLDKYITEYALKVKEYLISVGQIPGNYELFVERRYKEIIALYDEYLLTFQGGIAPTLFPSYNDGRRIIELFLHKSGINYSSGVIDSKTISALVRDASHDFRVAIDSSKDMFKSFYKLSKQGIFTESELSIAAAKGISFRGSPGDVHRAIRDLFLNSDIRKTKFTTLFSAKDRETRQFFIDKFGEKKFLELEKKGSKLLNKQYIRIVNKNGDDMYFTVDRYSEFVARSRITDSQVSGSIEEGGRAGIILYKVPGHQTTADVCKPHEDVIYTTDKELSEAGVFPFLSQQNKPGYHPICSHRIFPYPITKSQLYLITVQKAGSNFANAWFQKRGYVVPVGVAA</sequence>
<dbReference type="AlphaFoldDB" id="M6HAH0"/>
<dbReference type="Proteomes" id="UP000012089">
    <property type="component" value="Unassembled WGS sequence"/>
</dbReference>
<gene>
    <name evidence="1" type="ORF">LEP1GSC158_0610</name>
</gene>
<protein>
    <submittedName>
        <fullName evidence="1">Uncharacterized protein</fullName>
    </submittedName>
</protein>
<organism evidence="1 2">
    <name type="scientific">Leptospira interrogans serovar Zanoni str. LT2156</name>
    <dbReference type="NCBI Taxonomy" id="1001601"/>
    <lineage>
        <taxon>Bacteria</taxon>
        <taxon>Pseudomonadati</taxon>
        <taxon>Spirochaetota</taxon>
        <taxon>Spirochaetia</taxon>
        <taxon>Leptospirales</taxon>
        <taxon>Leptospiraceae</taxon>
        <taxon>Leptospira</taxon>
    </lineage>
</organism>
<name>M6HAH0_LEPIR</name>
<proteinExistence type="predicted"/>
<evidence type="ECO:0000313" key="1">
    <source>
        <dbReference type="EMBL" id="EMM94313.1"/>
    </source>
</evidence>
<comment type="caution">
    <text evidence="1">The sequence shown here is derived from an EMBL/GenBank/DDBJ whole genome shotgun (WGS) entry which is preliminary data.</text>
</comment>
<reference evidence="1 2" key="1">
    <citation type="submission" date="2013-01" db="EMBL/GenBank/DDBJ databases">
        <authorList>
            <person name="Harkins D.M."/>
            <person name="Durkin A.S."/>
            <person name="Brinkac L.M."/>
            <person name="Haft D.H."/>
            <person name="Selengut J.D."/>
            <person name="Sanka R."/>
            <person name="DePew J."/>
            <person name="Purushe J."/>
            <person name="Tulsiani S.M."/>
            <person name="Graham G.C."/>
            <person name="Burns M.-A."/>
            <person name="Dohnt M.F."/>
            <person name="Smythe L.D."/>
            <person name="McKay D.B."/>
            <person name="Craig S.B."/>
            <person name="Vinetz J.M."/>
            <person name="Sutton G.G."/>
            <person name="Nierman W.C."/>
            <person name="Fouts D.E."/>
        </authorList>
    </citation>
    <scope>NUCLEOTIDE SEQUENCE [LARGE SCALE GENOMIC DNA]</scope>
    <source>
        <strain evidence="1 2">LT2156</strain>
    </source>
</reference>
<dbReference type="EMBL" id="AFMF02000036">
    <property type="protein sequence ID" value="EMM94313.1"/>
    <property type="molecule type" value="Genomic_DNA"/>
</dbReference>
<evidence type="ECO:0000313" key="2">
    <source>
        <dbReference type="Proteomes" id="UP000012089"/>
    </source>
</evidence>
<accession>M6HAH0</accession>